<dbReference type="AlphaFoldDB" id="A0A2P6V841"/>
<dbReference type="EMBL" id="LHPF02000021">
    <property type="protein sequence ID" value="PSC70260.1"/>
    <property type="molecule type" value="Genomic_DNA"/>
</dbReference>
<dbReference type="Proteomes" id="UP000239649">
    <property type="component" value="Unassembled WGS sequence"/>
</dbReference>
<organism evidence="2 3">
    <name type="scientific">Micractinium conductrix</name>
    <dbReference type="NCBI Taxonomy" id="554055"/>
    <lineage>
        <taxon>Eukaryota</taxon>
        <taxon>Viridiplantae</taxon>
        <taxon>Chlorophyta</taxon>
        <taxon>core chlorophytes</taxon>
        <taxon>Trebouxiophyceae</taxon>
        <taxon>Chlorellales</taxon>
        <taxon>Chlorellaceae</taxon>
        <taxon>Chlorella clade</taxon>
        <taxon>Micractinium</taxon>
    </lineage>
</organism>
<sequence length="138" mass="14168">MASAGAPLASTGHSAAYEPEQAAAPPPPPPSAEGGKISDRDRDRLLQGLAESLRASMALALGREAALLAQGGAAAGVVADHEEHEDNLEVRRMEEVAELAIQAHAIMQTAQKLDDKMAVLAERAQAVLDGRETAAGAA</sequence>
<comment type="caution">
    <text evidence="2">The sequence shown here is derived from an EMBL/GenBank/DDBJ whole genome shotgun (WGS) entry which is preliminary data.</text>
</comment>
<name>A0A2P6V841_9CHLO</name>
<evidence type="ECO:0000256" key="1">
    <source>
        <dbReference type="SAM" id="MobiDB-lite"/>
    </source>
</evidence>
<keyword evidence="3" id="KW-1185">Reference proteome</keyword>
<gene>
    <name evidence="2" type="ORF">C2E20_6275</name>
</gene>
<feature type="region of interest" description="Disordered" evidence="1">
    <location>
        <begin position="1"/>
        <end position="41"/>
    </location>
</feature>
<reference evidence="2 3" key="1">
    <citation type="journal article" date="2018" name="Plant J.">
        <title>Genome sequences of Chlorella sorokiniana UTEX 1602 and Micractinium conductrix SAG 241.80: implications to maltose excretion by a green alga.</title>
        <authorList>
            <person name="Arriola M.B."/>
            <person name="Velmurugan N."/>
            <person name="Zhang Y."/>
            <person name="Plunkett M.H."/>
            <person name="Hondzo H."/>
            <person name="Barney B.M."/>
        </authorList>
    </citation>
    <scope>NUCLEOTIDE SEQUENCE [LARGE SCALE GENOMIC DNA]</scope>
    <source>
        <strain evidence="2 3">SAG 241.80</strain>
    </source>
</reference>
<evidence type="ECO:0000313" key="3">
    <source>
        <dbReference type="Proteomes" id="UP000239649"/>
    </source>
</evidence>
<accession>A0A2P6V841</accession>
<proteinExistence type="predicted"/>
<protein>
    <submittedName>
        <fullName evidence="2">Dynein heavy chain</fullName>
    </submittedName>
</protein>
<evidence type="ECO:0000313" key="2">
    <source>
        <dbReference type="EMBL" id="PSC70260.1"/>
    </source>
</evidence>